<comment type="subcellular location">
    <subcellularLocation>
        <location evidence="1">Nucleus</location>
        <location evidence="1">Nucleolus</location>
    </subcellularLocation>
</comment>
<dbReference type="SMART" id="SM00316">
    <property type="entry name" value="S1"/>
    <property type="match status" value="9"/>
</dbReference>
<dbReference type="InterPro" id="IPR012340">
    <property type="entry name" value="NA-bd_OB-fold"/>
</dbReference>
<dbReference type="Gene3D" id="2.40.50.140">
    <property type="entry name" value="Nucleic acid-binding proteins"/>
    <property type="match status" value="9"/>
</dbReference>
<dbReference type="EMBL" id="JH930468">
    <property type="protein sequence ID" value="EKM61289.1"/>
    <property type="molecule type" value="Genomic_DNA"/>
</dbReference>
<dbReference type="InterPro" id="IPR048059">
    <property type="entry name" value="Rrp5_S1_rpt_hs1_sc1"/>
</dbReference>
<dbReference type="PANTHER" id="PTHR23270">
    <property type="entry name" value="PROGRAMMED CELL DEATH PROTEIN 11 PRE-RRNA PROCESSING PROTEIN RRP5"/>
    <property type="match status" value="1"/>
</dbReference>
<feature type="region of interest" description="Disordered" evidence="6">
    <location>
        <begin position="1173"/>
        <end position="1206"/>
    </location>
</feature>
<feature type="region of interest" description="Disordered" evidence="6">
    <location>
        <begin position="167"/>
        <end position="190"/>
    </location>
</feature>
<dbReference type="PROSITE" id="PS50126">
    <property type="entry name" value="S1"/>
    <property type="match status" value="10"/>
</dbReference>
<dbReference type="InterPro" id="IPR055430">
    <property type="entry name" value="HAT_Syf1_CNRKL1_C"/>
</dbReference>
<dbReference type="CDD" id="cd05707">
    <property type="entry name" value="S1_Rrp5_repeat_sc11"/>
    <property type="match status" value="1"/>
</dbReference>
<protein>
    <recommendedName>
        <fullName evidence="7">S1 motif domain-containing protein</fullName>
    </recommendedName>
</protein>
<evidence type="ECO:0000313" key="9">
    <source>
        <dbReference type="Proteomes" id="UP000008370"/>
    </source>
</evidence>
<dbReference type="GeneID" id="18909442"/>
<keyword evidence="5" id="KW-0539">Nucleus</keyword>
<feature type="domain" description="S1 motif" evidence="7">
    <location>
        <begin position="535"/>
        <end position="604"/>
    </location>
</feature>
<dbReference type="GO" id="GO:0003723">
    <property type="term" value="F:RNA binding"/>
    <property type="evidence" value="ECO:0007669"/>
    <property type="project" value="TreeGrafter"/>
</dbReference>
<dbReference type="InterPro" id="IPR045209">
    <property type="entry name" value="Rrp5"/>
</dbReference>
<feature type="domain" description="S1 motif" evidence="7">
    <location>
        <begin position="258"/>
        <end position="328"/>
    </location>
</feature>
<evidence type="ECO:0000259" key="7">
    <source>
        <dbReference type="PROSITE" id="PS50126"/>
    </source>
</evidence>
<dbReference type="InterPro" id="IPR003107">
    <property type="entry name" value="HAT"/>
</dbReference>
<dbReference type="PANTHER" id="PTHR23270:SF10">
    <property type="entry name" value="PROTEIN RRP5 HOMOLOG"/>
    <property type="match status" value="1"/>
</dbReference>
<dbReference type="InterPro" id="IPR057302">
    <property type="entry name" value="Rrp5_S1"/>
</dbReference>
<dbReference type="CDD" id="cd05693">
    <property type="entry name" value="S1_Rrp5_repeat_hs1_sc1"/>
    <property type="match status" value="1"/>
</dbReference>
<dbReference type="InParanoid" id="K5WQ08"/>
<evidence type="ECO:0000256" key="3">
    <source>
        <dbReference type="ARBA" id="ARBA00022552"/>
    </source>
</evidence>
<feature type="compositionally biased region" description="Basic residues" evidence="6">
    <location>
        <begin position="86"/>
        <end position="102"/>
    </location>
</feature>
<dbReference type="Pfam" id="PF23459">
    <property type="entry name" value="S1_RRP5"/>
    <property type="match status" value="1"/>
</dbReference>
<dbReference type="KEGG" id="pco:PHACADRAFT_168722"/>
<dbReference type="SUPFAM" id="SSF50249">
    <property type="entry name" value="Nucleic acid-binding proteins"/>
    <property type="match status" value="10"/>
</dbReference>
<dbReference type="InterPro" id="IPR003029">
    <property type="entry name" value="S1_domain"/>
</dbReference>
<dbReference type="FunFam" id="1.25.40.10:FF:000727">
    <property type="entry name" value="Chromosome 1, whole genome shotgun sequence"/>
    <property type="match status" value="1"/>
</dbReference>
<evidence type="ECO:0000256" key="5">
    <source>
        <dbReference type="ARBA" id="ARBA00023242"/>
    </source>
</evidence>
<feature type="region of interest" description="Disordered" evidence="6">
    <location>
        <begin position="1073"/>
        <end position="1121"/>
    </location>
</feature>
<dbReference type="CDD" id="cd05697">
    <property type="entry name" value="S1_Rrp5_repeat_hs5"/>
    <property type="match status" value="1"/>
</dbReference>
<feature type="region of interest" description="Disordered" evidence="6">
    <location>
        <begin position="1"/>
        <end position="58"/>
    </location>
</feature>
<evidence type="ECO:0000313" key="8">
    <source>
        <dbReference type="EMBL" id="EKM61289.1"/>
    </source>
</evidence>
<evidence type="ECO:0000256" key="6">
    <source>
        <dbReference type="SAM" id="MobiDB-lite"/>
    </source>
</evidence>
<dbReference type="FunFam" id="2.40.50.140:FF:000103">
    <property type="entry name" value="protein RRP5 homolog"/>
    <property type="match status" value="3"/>
</dbReference>
<feature type="domain" description="S1 motif" evidence="7">
    <location>
        <begin position="126"/>
        <end position="226"/>
    </location>
</feature>
<dbReference type="SMART" id="SM00386">
    <property type="entry name" value="HAT"/>
    <property type="match status" value="5"/>
</dbReference>
<dbReference type="HOGENOM" id="CLU_000845_0_1_1"/>
<dbReference type="Pfam" id="PF00575">
    <property type="entry name" value="S1"/>
    <property type="match status" value="2"/>
</dbReference>
<dbReference type="Pfam" id="PF24685">
    <property type="entry name" value="OB_RRP5_4th"/>
    <property type="match status" value="1"/>
</dbReference>
<feature type="domain" description="S1 motif" evidence="7">
    <location>
        <begin position="901"/>
        <end position="970"/>
    </location>
</feature>
<feature type="domain" description="S1 motif" evidence="7">
    <location>
        <begin position="624"/>
        <end position="693"/>
    </location>
</feature>
<dbReference type="FunFam" id="2.40.50.140:FF:000148">
    <property type="entry name" value="protein RRP5 homolog isoform X1"/>
    <property type="match status" value="1"/>
</dbReference>
<feature type="domain" description="S1 motif" evidence="7">
    <location>
        <begin position="807"/>
        <end position="875"/>
    </location>
</feature>
<feature type="compositionally biased region" description="Basic residues" evidence="6">
    <location>
        <begin position="16"/>
        <end position="30"/>
    </location>
</feature>
<dbReference type="SUPFAM" id="SSF48452">
    <property type="entry name" value="TPR-like"/>
    <property type="match status" value="2"/>
</dbReference>
<dbReference type="OrthoDB" id="412781at2759"/>
<proteinExistence type="predicted"/>
<feature type="compositionally biased region" description="Acidic residues" evidence="6">
    <location>
        <begin position="1173"/>
        <end position="1186"/>
    </location>
</feature>
<evidence type="ECO:0000256" key="2">
    <source>
        <dbReference type="ARBA" id="ARBA00011524"/>
    </source>
</evidence>
<dbReference type="Proteomes" id="UP000008370">
    <property type="component" value="Unassembled WGS sequence"/>
</dbReference>
<dbReference type="FunCoup" id="K5WQ08">
    <property type="interactions" value="539"/>
</dbReference>
<comment type="subunit">
    <text evidence="2">Associated with the spliceosome.</text>
</comment>
<dbReference type="CDD" id="cd05708">
    <property type="entry name" value="S1_Rrp5_repeat_sc12"/>
    <property type="match status" value="1"/>
</dbReference>
<keyword evidence="3" id="KW-0698">rRNA processing</keyword>
<feature type="domain" description="S1 motif" evidence="7">
    <location>
        <begin position="444"/>
        <end position="518"/>
    </location>
</feature>
<dbReference type="InterPro" id="IPR057301">
    <property type="entry name" value="Rrp5_OB_4th"/>
</dbReference>
<dbReference type="RefSeq" id="XP_007390713.1">
    <property type="nucleotide sequence ID" value="XM_007390651.1"/>
</dbReference>
<accession>K5WQ08</accession>
<organism evidence="8 9">
    <name type="scientific">Phanerochaete carnosa (strain HHB-10118-sp)</name>
    <name type="common">White-rot fungus</name>
    <name type="synonym">Peniophora carnosa</name>
    <dbReference type="NCBI Taxonomy" id="650164"/>
    <lineage>
        <taxon>Eukaryota</taxon>
        <taxon>Fungi</taxon>
        <taxon>Dikarya</taxon>
        <taxon>Basidiomycota</taxon>
        <taxon>Agaricomycotina</taxon>
        <taxon>Agaricomycetes</taxon>
        <taxon>Polyporales</taxon>
        <taxon>Phanerochaetaceae</taxon>
        <taxon>Phanerochaete</taxon>
    </lineage>
</organism>
<dbReference type="InterPro" id="IPR011990">
    <property type="entry name" value="TPR-like_helical_dom_sf"/>
</dbReference>
<feature type="domain" description="S1 motif" evidence="7">
    <location>
        <begin position="712"/>
        <end position="786"/>
    </location>
</feature>
<evidence type="ECO:0000256" key="1">
    <source>
        <dbReference type="ARBA" id="ARBA00004604"/>
    </source>
</evidence>
<dbReference type="STRING" id="650164.K5WQ08"/>
<sequence length="1480" mass="163775">MAAGTKRANDDSTAPKAKKTKVDHRSRKRQSLAEKSAQPASNTLAEEVDFPRGGGTSFTPIEVKAIRAEAVKEANEELFKENAVKASHREKRKSEPKKKVKKITADGKPDTLVRVEHLNYKRIIVGMKIFGQVMSVEPLALIVSLPNQLLAHIPITNITSQLTSLLESMDDEEPEDVSDESDEEGPSMRRQVPELSEIFRPGQYVRAVVTAVHTAGSTDTVGFSRTRDESQKASRRVELSLFPDKVNEGVAKADVKAGFACSAAVKSVEDHGYILDMGISDILGFLTFKDAQRSRVGEMRLSIGHLLDVCVTKLSSNGRTCNVSISPEFVRSTSLTEVSNTTSVVPGSLVSALITSVQPTGLNLQVLGFYNGTIDQFHLPPGDVEENFKVGQKVKARILYDIAPSTPSRFALSLADHVVSMTDKSVDVSEDAKQTSLHEAFTIGVPVDPMKVIRVEPERGLIVEVTPTVEGFVHISQVSDEHVPMLSASSGPWKVGTMHRARVTGYHPFDGLLQLSMKPSVLEQKFLQVGEVKVGEVIKGTVKKLTDSALFVSISGNVDGVIWPNHYADIHLKHPQKRFKPGGSIKCRILVVDPERKRVVLTAKKTLIDSSLPIVASLDDVKEGLVTHAVVFKVSEKSLQVEFYNNLKAIVPIREASETTISSLSAAFPLGKVVQVRIISCNAETGRIVSSIRQASANFKAAITAIQDVEIGHSVEGVVSEIQKEKAIVTLKPTQVRALLSLNNLANRRGIAVAQLRSSLKVGDKLMDLVVTSRNPEKGFVLVATKPKEKEEVLQKSALILESVQIGQIVGGRVIRHIRAGALVKLTSRISGILHPTDVSDDYESGTPFPPVDTVFKAAVIGIDTDKRTLTLSTRRSVMNPSVHVPVADPVINDVSDMKAGSTVRGFIKSVAEHGLFVTLGRNIDARVQIKELFDDFVKDWKSRFQANQLVKGRILSVNVEKKQVEMSFRSSDSSRSAQLTIKLSDLSEGQKVDAVVKKIADYGLFLEVEGSKVRGLCHKSELSDNPAADVTMALRSFRESDKVKAVVLTVDSEKRRISFGLKPSYFVEEDFQEAESESGAEQESLGVIDEESDREHVEGIGNEGSDEEKNKETVNAEEVVDEDETMDVDVDVSGSLVARKGSQTNAGPSAIRSVLKLDDGFQWSTVQQDVDVEMESSEKESGDEDQPSKKRKRKHKEIEQDLTADLQTKTPESNADFERILLGSPNSSYLWIQYMSFQIQLSEIDKAREIAQRSLKTINFREEREKLNVWVALLNLENVYGTEESLEVTFKDAARHNDSKTVHLRMAAIFEQSEKIEKAEEQHRRTAKKFGHSSKVWTLFAEHYLRRGKLEDARALLPRSLQSLEKQKHLKTISKFAQLEYKLGDPERGKTIFEGVMESHPKRWDIWSIYIDMEAGQGDIMNLRNLFDRVLAQKMTSHKAKSFFKKWLELERRIGDEEGAGIVKAKAIEWTQRAAGESA</sequence>
<keyword evidence="4" id="KW-0677">Repeat</keyword>
<dbReference type="GO" id="GO:0006364">
    <property type="term" value="P:rRNA processing"/>
    <property type="evidence" value="ECO:0007669"/>
    <property type="project" value="UniProtKB-KW"/>
</dbReference>
<dbReference type="GO" id="GO:0032040">
    <property type="term" value="C:small-subunit processome"/>
    <property type="evidence" value="ECO:0007669"/>
    <property type="project" value="TreeGrafter"/>
</dbReference>
<dbReference type="FunFam" id="2.40.50.140:FF:000155">
    <property type="entry name" value="rRNA biogenesis protein RRP5"/>
    <property type="match status" value="1"/>
</dbReference>
<feature type="domain" description="S1 motif" evidence="7">
    <location>
        <begin position="347"/>
        <end position="415"/>
    </location>
</feature>
<name>K5WQ08_PHACS</name>
<keyword evidence="9" id="KW-1185">Reference proteome</keyword>
<dbReference type="Pfam" id="PF23231">
    <property type="entry name" value="HAT_Syf1_CNRKL1_C"/>
    <property type="match status" value="1"/>
</dbReference>
<dbReference type="Gene3D" id="1.25.40.10">
    <property type="entry name" value="Tetratricopeptide repeat domain"/>
    <property type="match status" value="2"/>
</dbReference>
<feature type="domain" description="S1 motif" evidence="7">
    <location>
        <begin position="990"/>
        <end position="1063"/>
    </location>
</feature>
<reference evidence="8 9" key="1">
    <citation type="journal article" date="2012" name="BMC Genomics">
        <title>Comparative genomics of the white-rot fungi, Phanerochaete carnosa and P. chrysosporium, to elucidate the genetic basis of the distinct wood types they colonize.</title>
        <authorList>
            <person name="Suzuki H."/>
            <person name="MacDonald J."/>
            <person name="Syed K."/>
            <person name="Salamov A."/>
            <person name="Hori C."/>
            <person name="Aerts A."/>
            <person name="Henrissat B."/>
            <person name="Wiebenga A."/>
            <person name="vanKuyk P.A."/>
            <person name="Barry K."/>
            <person name="Lindquist E."/>
            <person name="LaButti K."/>
            <person name="Lapidus A."/>
            <person name="Lucas S."/>
            <person name="Coutinho P."/>
            <person name="Gong Y."/>
            <person name="Samejima M."/>
            <person name="Mahadevan R."/>
            <person name="Abou-Zaid M."/>
            <person name="de Vries R.P."/>
            <person name="Igarashi K."/>
            <person name="Yadav J.S."/>
            <person name="Grigoriev I.V."/>
            <person name="Master E.R."/>
        </authorList>
    </citation>
    <scope>NUCLEOTIDE SEQUENCE [LARGE SCALE GENOMIC DNA]</scope>
    <source>
        <strain evidence="8 9">HHB-10118-sp</strain>
    </source>
</reference>
<gene>
    <name evidence="8" type="ORF">PHACADRAFT_168722</name>
</gene>
<evidence type="ECO:0000256" key="4">
    <source>
        <dbReference type="ARBA" id="ARBA00022737"/>
    </source>
</evidence>
<feature type="region of interest" description="Disordered" evidence="6">
    <location>
        <begin position="84"/>
        <end position="103"/>
    </location>
</feature>
<feature type="compositionally biased region" description="Acidic residues" evidence="6">
    <location>
        <begin position="168"/>
        <end position="185"/>
    </location>
</feature>